<keyword evidence="2" id="KW-1185">Reference proteome</keyword>
<feature type="compositionally biased region" description="Polar residues" evidence="1">
    <location>
        <begin position="966"/>
        <end position="975"/>
    </location>
</feature>
<dbReference type="PANTHER" id="PTHR21937">
    <property type="entry name" value="CCDC66 DOMAIN-CONTAINING PROTEIN"/>
    <property type="match status" value="1"/>
</dbReference>
<feature type="region of interest" description="Disordered" evidence="1">
    <location>
        <begin position="305"/>
        <end position="330"/>
    </location>
</feature>
<evidence type="ECO:0000256" key="1">
    <source>
        <dbReference type="SAM" id="MobiDB-lite"/>
    </source>
</evidence>
<dbReference type="InterPro" id="IPR031440">
    <property type="entry name" value="DUF4670"/>
</dbReference>
<gene>
    <name evidence="3" type="primary">KIAA2012</name>
</gene>
<feature type="region of interest" description="Disordered" evidence="1">
    <location>
        <begin position="744"/>
        <end position="940"/>
    </location>
</feature>
<feature type="compositionally biased region" description="Polar residues" evidence="1">
    <location>
        <begin position="663"/>
        <end position="673"/>
    </location>
</feature>
<accession>A0A6P8R456</accession>
<name>A0A6P8R456_GEOSA</name>
<protein>
    <submittedName>
        <fullName evidence="3">Uncharacterized protein KIAA2012 homolog isoform X1</fullName>
    </submittedName>
</protein>
<evidence type="ECO:0000313" key="2">
    <source>
        <dbReference type="Proteomes" id="UP000515159"/>
    </source>
</evidence>
<dbReference type="RefSeq" id="XP_033802855.1">
    <property type="nucleotide sequence ID" value="XM_033946964.1"/>
</dbReference>
<feature type="region of interest" description="Disordered" evidence="1">
    <location>
        <begin position="1223"/>
        <end position="1274"/>
    </location>
</feature>
<dbReference type="PANTHER" id="PTHR21937:SF5">
    <property type="entry name" value="GENE 973-RELATED"/>
    <property type="match status" value="1"/>
</dbReference>
<dbReference type="Proteomes" id="UP000515159">
    <property type="component" value="Chromosome 5"/>
</dbReference>
<feature type="compositionally biased region" description="Polar residues" evidence="1">
    <location>
        <begin position="1131"/>
        <end position="1140"/>
    </location>
</feature>
<feature type="region of interest" description="Disordered" evidence="1">
    <location>
        <begin position="453"/>
        <end position="493"/>
    </location>
</feature>
<organism evidence="2 3">
    <name type="scientific">Geotrypetes seraphini</name>
    <name type="common">Gaboon caecilian</name>
    <name type="synonym">Caecilia seraphini</name>
    <dbReference type="NCBI Taxonomy" id="260995"/>
    <lineage>
        <taxon>Eukaryota</taxon>
        <taxon>Metazoa</taxon>
        <taxon>Chordata</taxon>
        <taxon>Craniata</taxon>
        <taxon>Vertebrata</taxon>
        <taxon>Euteleostomi</taxon>
        <taxon>Amphibia</taxon>
        <taxon>Gymnophiona</taxon>
        <taxon>Geotrypetes</taxon>
    </lineage>
</organism>
<dbReference type="CTD" id="100652824"/>
<feature type="compositionally biased region" description="Basic and acidic residues" evidence="1">
    <location>
        <begin position="305"/>
        <end position="321"/>
    </location>
</feature>
<feature type="region of interest" description="Disordered" evidence="1">
    <location>
        <begin position="534"/>
        <end position="555"/>
    </location>
</feature>
<feature type="compositionally biased region" description="Polar residues" evidence="1">
    <location>
        <begin position="862"/>
        <end position="888"/>
    </location>
</feature>
<feature type="compositionally biased region" description="Basic and acidic residues" evidence="1">
    <location>
        <begin position="453"/>
        <end position="475"/>
    </location>
</feature>
<dbReference type="InParanoid" id="A0A6P8R456"/>
<feature type="compositionally biased region" description="Basic and acidic residues" evidence="1">
    <location>
        <begin position="1004"/>
        <end position="1031"/>
    </location>
</feature>
<feature type="region of interest" description="Disordered" evidence="1">
    <location>
        <begin position="355"/>
        <end position="381"/>
    </location>
</feature>
<sequence>MTNLSLLSRGSGLVVKNFHEKLEVHFEPEDYLNWKAGEDLYDISKSYNEKKTAQGYWNLSPPKTYSTKRGALVLYSEDLALPAWQLTGGRQVRHGHKYRRKKVEIELHTLRDLTGAILAYGRKQKGQSALRWQPYFRFLCEQDRHSQRQIRPGYSAKRYLTCLSQAWDPGTVNKLQRAGCIRDSVLPRHNPPNVVDHSQRVQDLSAIPPRYRLLPVFASLHHSSCPEHTSGQYIPVQEKRKNKHLERGWEGNSRHRKYDMPQLSRVSVQKLDLNLISQPKKEPTWDVNEACAGVSEDRWMEFHHNEGKPGKVKQEHSEKQHKTSGSFENDNTYASELQSCKSHLTFYGGPFPERRQPHKVKQGHRKHQHGRKDQPWGTHSEGDLFPPLTSTLGPEHGTVKDAKTQEAQDILKLPPILKESPQPKFVCKCQFGTREMPKELLILPLLIRFPENKHARGDDKDSGVAEPPQDGHKSDIMNSENPEPSLHGPFSNEVPQEEFRNLQMNFDWNSSTYPDVDLATQPVAPELLLPVNRQKRARHRNIKRHSKTSNDSTTRTIQTEIIRGALPEELREYCKSSSVGSLIMGPDGEILCLSFLGSAQDTGIPVQIDFMPDEGCLLLDSEGSDEEERPDSQQHNLYRDGELPSAPHTTSSFLQDQPDKKGCTQQTDPSMSSEVRGERSGFMVQKKQSVTPEDRTETSGCMVPKKQYVTPEDRTETLISMPQLESTELSRTLGTTSNSGEILSSTNKELVNHKQQESTNTEETRHRIVSLRDTTKSMVPKLENKKQHTQGPFPGHGTSPQKNQALAPRNQLPETLTKQEPQWKKKKQEEDRDATIGGKKSQTGAKLGLQITPQEAKPGGSYQAQANTTAQSLEINNHQFEGTGSNSPAAGLASDKLVPKKSTRVQKSQAEKQPMTEEKEDEEEKQSIIEEEREEEEIQPMIEEEEEELQQMTEEEISLLKELSKPVTSQTTKTGMSKGRSIRELKKRRIATKLEPASNPPNKINDKSHRKEVFVVGKPKEKKSAEKENFNTKKKSIRISSEKTTQETVEEVNKEHGNIEVNCLATVEETEQRSMLNPSDGSPTSSCSLCEKPHTEEEFELEPESEQIPNEDLRTPEDGPNKDEPGPISENYVNSGSSQLYPGPRQLTRSSRDKMLAELAEKRRMEVEKKRREREEQKKQELDRMEKMKQELEEEQRRRAEEISLRRKQLQELQQQQELEAIKRSQQEQEAQERALQQQEEHRRKLQELQRRMQEEEQERAAAEEQRKKERERQLMEERERLLEMSEAERLEYLKRKQEEEEQARIAAEKRQRKAEEQARLALEEAKIQAELLNRQRVLESHLQFHRELLVESYGLEHTQDISRPWVFSYFQLLKIIGLHPTIEEK</sequence>
<feature type="compositionally biased region" description="Basic and acidic residues" evidence="1">
    <location>
        <begin position="1150"/>
        <end position="1200"/>
    </location>
</feature>
<feature type="compositionally biased region" description="Basic residues" evidence="1">
    <location>
        <begin position="356"/>
        <end position="370"/>
    </location>
</feature>
<feature type="region of interest" description="Disordered" evidence="1">
    <location>
        <begin position="961"/>
        <end position="1200"/>
    </location>
</feature>
<evidence type="ECO:0000313" key="3">
    <source>
        <dbReference type="RefSeq" id="XP_033802855.1"/>
    </source>
</evidence>
<proteinExistence type="predicted"/>
<feature type="compositionally biased region" description="Basic and acidic residues" evidence="1">
    <location>
        <begin position="1040"/>
        <end position="1058"/>
    </location>
</feature>
<dbReference type="Pfam" id="PF15709">
    <property type="entry name" value="DUF4670"/>
    <property type="match status" value="1"/>
</dbReference>
<feature type="compositionally biased region" description="Basic and acidic residues" evidence="1">
    <location>
        <begin position="1111"/>
        <end position="1125"/>
    </location>
</feature>
<reference evidence="3" key="1">
    <citation type="submission" date="2025-08" db="UniProtKB">
        <authorList>
            <consortium name="RefSeq"/>
        </authorList>
    </citation>
    <scope>IDENTIFICATION</scope>
</reference>
<dbReference type="GeneID" id="117361520"/>
<feature type="region of interest" description="Disordered" evidence="1">
    <location>
        <begin position="617"/>
        <end position="700"/>
    </location>
</feature>
<feature type="compositionally biased region" description="Basic and acidic residues" evidence="1">
    <location>
        <begin position="750"/>
        <end position="766"/>
    </location>
</feature>
<feature type="compositionally biased region" description="Polar residues" evidence="1">
    <location>
        <begin position="1073"/>
        <end position="1088"/>
    </location>
</feature>
<feature type="compositionally biased region" description="Basic and acidic residues" evidence="1">
    <location>
        <begin position="821"/>
        <end position="834"/>
    </location>
</feature>
<feature type="compositionally biased region" description="Acidic residues" evidence="1">
    <location>
        <begin position="931"/>
        <end position="940"/>
    </location>
</feature>
<dbReference type="KEGG" id="gsh:117361520"/>
<feature type="compositionally biased region" description="Basic residues" evidence="1">
    <location>
        <begin position="534"/>
        <end position="547"/>
    </location>
</feature>
<dbReference type="OrthoDB" id="6162046at2759"/>